<reference evidence="2" key="1">
    <citation type="submission" date="2016-09" db="EMBL/GenBank/DDBJ databases">
        <authorList>
            <person name="Hebert L."/>
            <person name="Moumen B."/>
        </authorList>
    </citation>
    <scope>NUCLEOTIDE SEQUENCE [LARGE SCALE GENOMIC DNA]</scope>
    <source>
        <strain evidence="2">OVI</strain>
    </source>
</reference>
<dbReference type="EMBL" id="CZPT02001346">
    <property type="protein sequence ID" value="SCU70044.1"/>
    <property type="molecule type" value="Genomic_DNA"/>
</dbReference>
<feature type="compositionally biased region" description="Basic and acidic residues" evidence="1">
    <location>
        <begin position="147"/>
        <end position="165"/>
    </location>
</feature>
<dbReference type="GeneID" id="92375553"/>
<sequence>MPDSPTSQRCAGSNNRKPKRVATRKADGGDQPLAVNGPSSPECIRTRTQKLEKELRELVLRNRSRHERLQNMRNRATLSSPPPSGPQSFERAARPSDESKPRSETEGRNKLPNLYKCFDEARTKSLLEYEKNKGSKESCMYSSYIPRDADLTPRGKQRDAMKDPDSFSLRFCSKLHPRDDSR</sequence>
<keyword evidence="3" id="KW-1185">Reference proteome</keyword>
<evidence type="ECO:0000256" key="1">
    <source>
        <dbReference type="SAM" id="MobiDB-lite"/>
    </source>
</evidence>
<feature type="region of interest" description="Disordered" evidence="1">
    <location>
        <begin position="128"/>
        <end position="182"/>
    </location>
</feature>
<comment type="caution">
    <text evidence="2">The sequence shown here is derived from an EMBL/GenBank/DDBJ whole genome shotgun (WGS) entry which is preliminary data.</text>
</comment>
<protein>
    <submittedName>
        <fullName evidence="2">Uncharacterized protein</fullName>
    </submittedName>
</protein>
<evidence type="ECO:0000313" key="3">
    <source>
        <dbReference type="Proteomes" id="UP000195570"/>
    </source>
</evidence>
<gene>
    <name evidence="2" type="ORF">TEOVI_000161300</name>
</gene>
<dbReference type="Proteomes" id="UP000195570">
    <property type="component" value="Unassembled WGS sequence"/>
</dbReference>
<proteinExistence type="predicted"/>
<feature type="compositionally biased region" description="Polar residues" evidence="1">
    <location>
        <begin position="1"/>
        <end position="15"/>
    </location>
</feature>
<dbReference type="RefSeq" id="XP_067080921.1">
    <property type="nucleotide sequence ID" value="XM_067224820.1"/>
</dbReference>
<dbReference type="VEuPathDB" id="TriTrypDB:TEOVI_000161300"/>
<feature type="region of interest" description="Disordered" evidence="1">
    <location>
        <begin position="1"/>
        <end position="45"/>
    </location>
</feature>
<feature type="compositionally biased region" description="Basic and acidic residues" evidence="1">
    <location>
        <begin position="91"/>
        <end position="109"/>
    </location>
</feature>
<dbReference type="AlphaFoldDB" id="A0A1G4IDB3"/>
<accession>A0A1G4IDB3</accession>
<feature type="region of interest" description="Disordered" evidence="1">
    <location>
        <begin position="58"/>
        <end position="115"/>
    </location>
</feature>
<name>A0A1G4IDB3_TRYEQ</name>
<evidence type="ECO:0000313" key="2">
    <source>
        <dbReference type="EMBL" id="SCU70044.1"/>
    </source>
</evidence>
<organism evidence="2 3">
    <name type="scientific">Trypanosoma equiperdum</name>
    <dbReference type="NCBI Taxonomy" id="5694"/>
    <lineage>
        <taxon>Eukaryota</taxon>
        <taxon>Discoba</taxon>
        <taxon>Euglenozoa</taxon>
        <taxon>Kinetoplastea</taxon>
        <taxon>Metakinetoplastina</taxon>
        <taxon>Trypanosomatida</taxon>
        <taxon>Trypanosomatidae</taxon>
        <taxon>Trypanosoma</taxon>
    </lineage>
</organism>